<proteinExistence type="predicted"/>
<reference evidence="2 3" key="1">
    <citation type="submission" date="2019-07" db="EMBL/GenBank/DDBJ databases">
        <title>De Novo Assembly of kiwifruit Actinidia rufa.</title>
        <authorList>
            <person name="Sugita-Konishi S."/>
            <person name="Sato K."/>
            <person name="Mori E."/>
            <person name="Abe Y."/>
            <person name="Kisaki G."/>
            <person name="Hamano K."/>
            <person name="Suezawa K."/>
            <person name="Otani M."/>
            <person name="Fukuda T."/>
            <person name="Manabe T."/>
            <person name="Gomi K."/>
            <person name="Tabuchi M."/>
            <person name="Akimitsu K."/>
            <person name="Kataoka I."/>
        </authorList>
    </citation>
    <scope>NUCLEOTIDE SEQUENCE [LARGE SCALE GENOMIC DNA]</scope>
    <source>
        <strain evidence="3">cv. Fuchu</strain>
    </source>
</reference>
<gene>
    <name evidence="2" type="ORF">Acr_12g0007650</name>
</gene>
<sequence>MMTTGQYKYLTDAPLDSKDPSHVAWKLEDAQIRLHLLLSLGDMSLEDYYGRFRAVCEEIDYSESISSDIVVMQRERESIWVACFLYDLPSSFDGARPQILGAKDLPSLSEVFNCLHQATLPPVAPPTDCSGLATSIGPSCSSGLYHLSGFGCGQPSRPSSDYPRDNRGFGCKGRDSGEVPVVLGFALITIKTIILLTNVGIFKAALQPIRLLLFSKLML</sequence>
<keyword evidence="1" id="KW-1133">Transmembrane helix</keyword>
<dbReference type="AlphaFoldDB" id="A0A7J0FHP7"/>
<evidence type="ECO:0000313" key="3">
    <source>
        <dbReference type="Proteomes" id="UP000585474"/>
    </source>
</evidence>
<name>A0A7J0FHP7_9ERIC</name>
<dbReference type="Proteomes" id="UP000585474">
    <property type="component" value="Unassembled WGS sequence"/>
</dbReference>
<keyword evidence="1" id="KW-0472">Membrane</keyword>
<evidence type="ECO:0000313" key="2">
    <source>
        <dbReference type="EMBL" id="GFY98224.1"/>
    </source>
</evidence>
<feature type="transmembrane region" description="Helical" evidence="1">
    <location>
        <begin position="181"/>
        <end position="206"/>
    </location>
</feature>
<evidence type="ECO:0000256" key="1">
    <source>
        <dbReference type="SAM" id="Phobius"/>
    </source>
</evidence>
<keyword evidence="1" id="KW-0812">Transmembrane</keyword>
<dbReference type="OrthoDB" id="1737945at2759"/>
<organism evidence="2 3">
    <name type="scientific">Actinidia rufa</name>
    <dbReference type="NCBI Taxonomy" id="165716"/>
    <lineage>
        <taxon>Eukaryota</taxon>
        <taxon>Viridiplantae</taxon>
        <taxon>Streptophyta</taxon>
        <taxon>Embryophyta</taxon>
        <taxon>Tracheophyta</taxon>
        <taxon>Spermatophyta</taxon>
        <taxon>Magnoliopsida</taxon>
        <taxon>eudicotyledons</taxon>
        <taxon>Gunneridae</taxon>
        <taxon>Pentapetalae</taxon>
        <taxon>asterids</taxon>
        <taxon>Ericales</taxon>
        <taxon>Actinidiaceae</taxon>
        <taxon>Actinidia</taxon>
    </lineage>
</organism>
<protein>
    <submittedName>
        <fullName evidence="2">Uncharacterized protein</fullName>
    </submittedName>
</protein>
<accession>A0A7J0FHP7</accession>
<keyword evidence="3" id="KW-1185">Reference proteome</keyword>
<dbReference type="EMBL" id="BJWL01000012">
    <property type="protein sequence ID" value="GFY98224.1"/>
    <property type="molecule type" value="Genomic_DNA"/>
</dbReference>
<comment type="caution">
    <text evidence="2">The sequence shown here is derived from an EMBL/GenBank/DDBJ whole genome shotgun (WGS) entry which is preliminary data.</text>
</comment>